<name>A0A8T2SDH2_CERRI</name>
<organism evidence="3 4">
    <name type="scientific">Ceratopteris richardii</name>
    <name type="common">Triangle waterfern</name>
    <dbReference type="NCBI Taxonomy" id="49495"/>
    <lineage>
        <taxon>Eukaryota</taxon>
        <taxon>Viridiplantae</taxon>
        <taxon>Streptophyta</taxon>
        <taxon>Embryophyta</taxon>
        <taxon>Tracheophyta</taxon>
        <taxon>Polypodiopsida</taxon>
        <taxon>Polypodiidae</taxon>
        <taxon>Polypodiales</taxon>
        <taxon>Pteridineae</taxon>
        <taxon>Pteridaceae</taxon>
        <taxon>Parkerioideae</taxon>
        <taxon>Ceratopteris</taxon>
    </lineage>
</organism>
<evidence type="ECO:0000313" key="4">
    <source>
        <dbReference type="Proteomes" id="UP000825935"/>
    </source>
</evidence>
<feature type="compositionally biased region" description="Polar residues" evidence="1">
    <location>
        <begin position="179"/>
        <end position="194"/>
    </location>
</feature>
<keyword evidence="4" id="KW-1185">Reference proteome</keyword>
<feature type="region of interest" description="Disordered" evidence="1">
    <location>
        <begin position="179"/>
        <end position="209"/>
    </location>
</feature>
<dbReference type="PROSITE" id="PS50076">
    <property type="entry name" value="DNAJ_2"/>
    <property type="match status" value="1"/>
</dbReference>
<feature type="domain" description="J" evidence="2">
    <location>
        <begin position="212"/>
        <end position="275"/>
    </location>
</feature>
<dbReference type="PANTHER" id="PTHR45376:SF1">
    <property type="entry name" value="CHAPERONE DNAJ-DOMAIN SUPERFAMILY PROTEIN-RELATED"/>
    <property type="match status" value="1"/>
</dbReference>
<dbReference type="PANTHER" id="PTHR45376">
    <property type="entry name" value="CHAPERONE DNAJ-DOMAIN SUPERFAMILY PROTEIN-RELATED"/>
    <property type="match status" value="1"/>
</dbReference>
<evidence type="ECO:0000313" key="3">
    <source>
        <dbReference type="EMBL" id="KAH7315562.1"/>
    </source>
</evidence>
<dbReference type="OMA" id="WDAWRKK"/>
<dbReference type="SUPFAM" id="SSF46565">
    <property type="entry name" value="Chaperone J-domain"/>
    <property type="match status" value="1"/>
</dbReference>
<proteinExistence type="predicted"/>
<dbReference type="AlphaFoldDB" id="A0A8T2SDH2"/>
<dbReference type="EMBL" id="CM035426">
    <property type="protein sequence ID" value="KAH7315562.1"/>
    <property type="molecule type" value="Genomic_DNA"/>
</dbReference>
<sequence>MLALFSASAPHLKNFYLTGLRTASIHVSSICCEKRADKFRSYYAGESSKEYLNYVKRKRRAAQKRECSKWRSCEVFCDFDKLFWSRGMYSCKMRKGGSYRRNTYFKDFYDFDSVFGTKSKKRSNRRAQEDAFEYIWQSASPFYTYWWEDFCNEDIPFGYEFPFNTGKRCGSFNQEGFSSAHGKTSANQTSNNDENPGKRKVKVEPLTIGSPSDRQTLGLCPYGSLTVEQLKKAFRASALKWHPDRHEDAAKVKAEAKFKDCGAAYKSLLNALTKA</sequence>
<accession>A0A8T2SDH2</accession>
<dbReference type="InterPro" id="IPR036869">
    <property type="entry name" value="J_dom_sf"/>
</dbReference>
<dbReference type="InterPro" id="IPR001623">
    <property type="entry name" value="DnaJ_domain"/>
</dbReference>
<comment type="caution">
    <text evidence="3">The sequence shown here is derived from an EMBL/GenBank/DDBJ whole genome shotgun (WGS) entry which is preliminary data.</text>
</comment>
<gene>
    <name evidence="3" type="ORF">KP509_21G054900</name>
</gene>
<dbReference type="Gene3D" id="1.10.287.110">
    <property type="entry name" value="DnaJ domain"/>
    <property type="match status" value="1"/>
</dbReference>
<dbReference type="CDD" id="cd06257">
    <property type="entry name" value="DnaJ"/>
    <property type="match status" value="1"/>
</dbReference>
<evidence type="ECO:0000256" key="1">
    <source>
        <dbReference type="SAM" id="MobiDB-lite"/>
    </source>
</evidence>
<dbReference type="OrthoDB" id="10250354at2759"/>
<reference evidence="3" key="1">
    <citation type="submission" date="2021-08" db="EMBL/GenBank/DDBJ databases">
        <title>WGS assembly of Ceratopteris richardii.</title>
        <authorList>
            <person name="Marchant D.B."/>
            <person name="Chen G."/>
            <person name="Jenkins J."/>
            <person name="Shu S."/>
            <person name="Leebens-Mack J."/>
            <person name="Grimwood J."/>
            <person name="Schmutz J."/>
            <person name="Soltis P."/>
            <person name="Soltis D."/>
            <person name="Chen Z.-H."/>
        </authorList>
    </citation>
    <scope>NUCLEOTIDE SEQUENCE</scope>
    <source>
        <strain evidence="3">Whitten #5841</strain>
        <tissue evidence="3">Leaf</tissue>
    </source>
</reference>
<dbReference type="SMART" id="SM00271">
    <property type="entry name" value="DnaJ"/>
    <property type="match status" value="1"/>
</dbReference>
<dbReference type="Proteomes" id="UP000825935">
    <property type="component" value="Chromosome 21"/>
</dbReference>
<protein>
    <recommendedName>
        <fullName evidence="2">J domain-containing protein</fullName>
    </recommendedName>
</protein>
<dbReference type="Pfam" id="PF00226">
    <property type="entry name" value="DnaJ"/>
    <property type="match status" value="1"/>
</dbReference>
<evidence type="ECO:0000259" key="2">
    <source>
        <dbReference type="PROSITE" id="PS50076"/>
    </source>
</evidence>